<keyword evidence="6" id="KW-0482">Metalloprotease</keyword>
<dbReference type="PANTHER" id="PTHR30168:SF0">
    <property type="entry name" value="INNER MEMBRANE PROTEIN"/>
    <property type="match status" value="1"/>
</dbReference>
<dbReference type="GO" id="GO:0008237">
    <property type="term" value="F:metallopeptidase activity"/>
    <property type="evidence" value="ECO:0007669"/>
    <property type="project" value="UniProtKB-KW"/>
</dbReference>
<keyword evidence="6" id="KW-0645">Protease</keyword>
<evidence type="ECO:0000256" key="1">
    <source>
        <dbReference type="ARBA" id="ARBA00004167"/>
    </source>
</evidence>
<keyword evidence="7" id="KW-1185">Reference proteome</keyword>
<feature type="chain" id="PRO_5039186728" evidence="5">
    <location>
        <begin position="23"/>
        <end position="473"/>
    </location>
</feature>
<keyword evidence="6" id="KW-0378">Hydrolase</keyword>
<dbReference type="InterPro" id="IPR007343">
    <property type="entry name" value="Uncharacterised_pept_Zn_put"/>
</dbReference>
<keyword evidence="2" id="KW-0812">Transmembrane</keyword>
<protein>
    <submittedName>
        <fullName evidence="6">Predicted metalloprotease</fullName>
    </submittedName>
</protein>
<dbReference type="SUPFAM" id="SSF55486">
    <property type="entry name" value="Metalloproteases ('zincins'), catalytic domain"/>
    <property type="match status" value="1"/>
</dbReference>
<dbReference type="AlphaFoldDB" id="A0A1I3MH63"/>
<dbReference type="GO" id="GO:0016020">
    <property type="term" value="C:membrane"/>
    <property type="evidence" value="ECO:0007669"/>
    <property type="project" value="UniProtKB-SubCell"/>
</dbReference>
<dbReference type="Proteomes" id="UP000199025">
    <property type="component" value="Unassembled WGS sequence"/>
</dbReference>
<evidence type="ECO:0000256" key="5">
    <source>
        <dbReference type="SAM" id="SignalP"/>
    </source>
</evidence>
<evidence type="ECO:0000256" key="2">
    <source>
        <dbReference type="ARBA" id="ARBA00022692"/>
    </source>
</evidence>
<name>A0A1I3MH63_9PSEU</name>
<proteinExistence type="predicted"/>
<evidence type="ECO:0000313" key="6">
    <source>
        <dbReference type="EMBL" id="SFI96293.1"/>
    </source>
</evidence>
<keyword evidence="4" id="KW-0472">Membrane</keyword>
<feature type="signal peptide" evidence="5">
    <location>
        <begin position="1"/>
        <end position="22"/>
    </location>
</feature>
<evidence type="ECO:0000256" key="4">
    <source>
        <dbReference type="ARBA" id="ARBA00023136"/>
    </source>
</evidence>
<evidence type="ECO:0000313" key="7">
    <source>
        <dbReference type="Proteomes" id="UP000199025"/>
    </source>
</evidence>
<dbReference type="Pfam" id="PF04228">
    <property type="entry name" value="Zn_peptidase"/>
    <property type="match status" value="1"/>
</dbReference>
<evidence type="ECO:0000256" key="3">
    <source>
        <dbReference type="ARBA" id="ARBA00022989"/>
    </source>
</evidence>
<sequence>MRAGGLIFAVAGLLVMSLTACGGESGGTGANSVAGLPVTHFESGLRTDAPKPGLDVENVSDDEADRLATATIADVEEYWSGRLPDDFGIRFEPVKSLLSYESNGVNQSNGCGNTKRNVNAFYCGQDDSIAWDRGVLLPTMIRQFGPLSVVTVLAHEFGHAVQYRLQDKAGINRSTPTIVKEQQADCFAGSYYRWVAEGKSEYFRVSTAEGLNAALSSLFLVRDSAGTAATDNQAHGTAFDRIFAFQLGFEHGPKDCAKIDMASLQPRLTERPFDQADRNEGTLPINDTTVDYLKQSLDAAFSGANAPKPEIVQGGGTCDAGPATPPASYCPSDNTVNIDLAALAELGKPVDQDAEWQGADTGGHGDFAALSEIASRYALAIQKGVGASLDNANAGLRTACLVGAWAAATNKLADTALRLSAGDLDEAISDLLRPDSLVAADVNGKRVDAGFTRVEAMRTGYLQGSGPCSKQYG</sequence>
<accession>A0A1I3MH63</accession>
<keyword evidence="3" id="KW-1133">Transmembrane helix</keyword>
<dbReference type="GO" id="GO:0006508">
    <property type="term" value="P:proteolysis"/>
    <property type="evidence" value="ECO:0007669"/>
    <property type="project" value="UniProtKB-KW"/>
</dbReference>
<reference evidence="6" key="1">
    <citation type="submission" date="2016-10" db="EMBL/GenBank/DDBJ databases">
        <authorList>
            <person name="de Groot N.N."/>
        </authorList>
    </citation>
    <scope>NUCLEOTIDE SEQUENCE [LARGE SCALE GENOMIC DNA]</scope>
    <source>
        <strain evidence="6">DSM 44468</strain>
    </source>
</reference>
<keyword evidence="5" id="KW-0732">Signal</keyword>
<gene>
    <name evidence="6" type="ORF">SAMN05421835_102332</name>
</gene>
<comment type="subcellular location">
    <subcellularLocation>
        <location evidence="1">Membrane</location>
        <topology evidence="1">Single-pass membrane protein</topology>
    </subcellularLocation>
</comment>
<dbReference type="EMBL" id="FORP01000002">
    <property type="protein sequence ID" value="SFI96293.1"/>
    <property type="molecule type" value="Genomic_DNA"/>
</dbReference>
<dbReference type="RefSeq" id="WP_091504646.1">
    <property type="nucleotide sequence ID" value="NZ_FORP01000002.1"/>
</dbReference>
<organism evidence="6 7">
    <name type="scientific">Amycolatopsis sacchari</name>
    <dbReference type="NCBI Taxonomy" id="115433"/>
    <lineage>
        <taxon>Bacteria</taxon>
        <taxon>Bacillati</taxon>
        <taxon>Actinomycetota</taxon>
        <taxon>Actinomycetes</taxon>
        <taxon>Pseudonocardiales</taxon>
        <taxon>Pseudonocardiaceae</taxon>
        <taxon>Amycolatopsis</taxon>
    </lineage>
</organism>
<dbReference type="PROSITE" id="PS51257">
    <property type="entry name" value="PROKAR_LIPOPROTEIN"/>
    <property type="match status" value="1"/>
</dbReference>
<dbReference type="OrthoDB" id="5168289at2"/>
<dbReference type="PANTHER" id="PTHR30168">
    <property type="entry name" value="PUTATIVE MEMBRANE PROTEIN YPFJ"/>
    <property type="match status" value="1"/>
</dbReference>
<dbReference type="STRING" id="115433.SAMN05421835_102332"/>